<keyword evidence="2" id="KW-1185">Reference proteome</keyword>
<protein>
    <submittedName>
        <fullName evidence="1">Uncharacterized protein</fullName>
    </submittedName>
</protein>
<evidence type="ECO:0000313" key="1">
    <source>
        <dbReference type="EMBL" id="OUM70820.1"/>
    </source>
</evidence>
<gene>
    <name evidence="1" type="ORF">AUC60_26580</name>
</gene>
<comment type="caution">
    <text evidence="1">The sequence shown here is derived from an EMBL/GenBank/DDBJ whole genome shotgun (WGS) entry which is preliminary data.</text>
</comment>
<dbReference type="AlphaFoldDB" id="A0A1Y3NT66"/>
<reference evidence="1 2" key="1">
    <citation type="journal article" date="2017" name="Syst. Appl. Microbiol.">
        <title>Pseudomonas caspiana sp. nov., a citrus pathogen in the Pseudomonas syringae phylogenetic group.</title>
        <authorList>
            <person name="Busquets A."/>
            <person name="Gomila M."/>
            <person name="Beiki F."/>
            <person name="Mulet M."/>
            <person name="Rahimian H."/>
            <person name="Garcia-Valdes E."/>
            <person name="Lalucat J."/>
        </authorList>
    </citation>
    <scope>NUCLEOTIDE SEQUENCE [LARGE SCALE GENOMIC DNA]</scope>
    <source>
        <strain evidence="1 2">FBF102</strain>
    </source>
</reference>
<accession>A0A1Y3NT66</accession>
<organism evidence="1 2">
    <name type="scientific">Pseudomonas caspiana</name>
    <dbReference type="NCBI Taxonomy" id="1451454"/>
    <lineage>
        <taxon>Bacteria</taxon>
        <taxon>Pseudomonadati</taxon>
        <taxon>Pseudomonadota</taxon>
        <taxon>Gammaproteobacteria</taxon>
        <taxon>Pseudomonadales</taxon>
        <taxon>Pseudomonadaceae</taxon>
        <taxon>Pseudomonas</taxon>
    </lineage>
</organism>
<dbReference type="EMBL" id="LOHF01000042">
    <property type="protein sequence ID" value="OUM70820.1"/>
    <property type="molecule type" value="Genomic_DNA"/>
</dbReference>
<evidence type="ECO:0000313" key="2">
    <source>
        <dbReference type="Proteomes" id="UP000195440"/>
    </source>
</evidence>
<name>A0A1Y3NT66_9PSED</name>
<sequence>MRKPISVIRLSPEAAGDLNQKYLKADSALKTLNRYQRELDKQLKALIGQEALRELQNATENALLLADLVKEAA</sequence>
<dbReference type="RefSeq" id="WP_087274569.1">
    <property type="nucleotide sequence ID" value="NZ_JBJGBV010000038.1"/>
</dbReference>
<proteinExistence type="predicted"/>
<dbReference type="Proteomes" id="UP000195440">
    <property type="component" value="Unassembled WGS sequence"/>
</dbReference>
<dbReference type="OrthoDB" id="6961941at2"/>